<dbReference type="Proteomes" id="UP000054564">
    <property type="component" value="Unassembled WGS sequence"/>
</dbReference>
<dbReference type="AlphaFoldDB" id="A0A0L0VRH5"/>
<feature type="domain" description="No apical meristem-associated C-terminal" evidence="3">
    <location>
        <begin position="39"/>
        <end position="173"/>
    </location>
</feature>
<evidence type="ECO:0000256" key="1">
    <source>
        <dbReference type="SAM" id="Coils"/>
    </source>
</evidence>
<organism evidence="4 5">
    <name type="scientific">Puccinia striiformis f. sp. tritici PST-78</name>
    <dbReference type="NCBI Taxonomy" id="1165861"/>
    <lineage>
        <taxon>Eukaryota</taxon>
        <taxon>Fungi</taxon>
        <taxon>Dikarya</taxon>
        <taxon>Basidiomycota</taxon>
        <taxon>Pucciniomycotina</taxon>
        <taxon>Pucciniomycetes</taxon>
        <taxon>Pucciniales</taxon>
        <taxon>Pucciniaceae</taxon>
        <taxon>Puccinia</taxon>
    </lineage>
</organism>
<evidence type="ECO:0000313" key="4">
    <source>
        <dbReference type="EMBL" id="KNF01600.1"/>
    </source>
</evidence>
<protein>
    <recommendedName>
        <fullName evidence="3">No apical meristem-associated C-terminal domain-containing protein</fullName>
    </recommendedName>
</protein>
<dbReference type="EMBL" id="AJIL01000028">
    <property type="protein sequence ID" value="KNF01600.1"/>
    <property type="molecule type" value="Genomic_DNA"/>
</dbReference>
<evidence type="ECO:0000313" key="5">
    <source>
        <dbReference type="Proteomes" id="UP000054564"/>
    </source>
</evidence>
<dbReference type="STRING" id="1165861.A0A0L0VRH5"/>
<accession>A0A0L0VRH5</accession>
<sequence length="181" mass="20118">MLYPSLGNTSPLPKWRGDRPDLTIPIPTGDEIDIGDGSMSGTSTMLGIVSPSTRSASSIDCAIGVKAAKKCRIDGYQNAEKLAEALKFHSSSANCLTALKVANEILQQKNSITEEMMKIEEKKLKLEGRKFKVEVEHRQSETQMNQMKLLRKTNKGIHNEETKEVLQLMKKKIIGKWLSTS</sequence>
<name>A0A0L0VRH5_9BASI</name>
<keyword evidence="5" id="KW-1185">Reference proteome</keyword>
<feature type="coiled-coil region" evidence="1">
    <location>
        <begin position="102"/>
        <end position="129"/>
    </location>
</feature>
<comment type="caution">
    <text evidence="4">The sequence shown here is derived from an EMBL/GenBank/DDBJ whole genome shotgun (WGS) entry which is preliminary data.</text>
</comment>
<keyword evidence="1" id="KW-0175">Coiled coil</keyword>
<dbReference type="Pfam" id="PF14303">
    <property type="entry name" value="NAM-associated"/>
    <property type="match status" value="1"/>
</dbReference>
<proteinExistence type="predicted"/>
<dbReference type="InterPro" id="IPR029466">
    <property type="entry name" value="NAM-associated_C"/>
</dbReference>
<evidence type="ECO:0000256" key="2">
    <source>
        <dbReference type="SAM" id="MobiDB-lite"/>
    </source>
</evidence>
<evidence type="ECO:0000259" key="3">
    <source>
        <dbReference type="Pfam" id="PF14303"/>
    </source>
</evidence>
<reference evidence="5" key="1">
    <citation type="submission" date="2014-03" db="EMBL/GenBank/DDBJ databases">
        <title>The Genome Sequence of Puccinia striiformis f. sp. tritici PST-78.</title>
        <authorList>
            <consortium name="The Broad Institute Genome Sequencing Platform"/>
            <person name="Cuomo C."/>
            <person name="Hulbert S."/>
            <person name="Chen X."/>
            <person name="Walker B."/>
            <person name="Young S.K."/>
            <person name="Zeng Q."/>
            <person name="Gargeya S."/>
            <person name="Fitzgerald M."/>
            <person name="Haas B."/>
            <person name="Abouelleil A."/>
            <person name="Alvarado L."/>
            <person name="Arachchi H.M."/>
            <person name="Berlin A.M."/>
            <person name="Chapman S.B."/>
            <person name="Goldberg J."/>
            <person name="Griggs A."/>
            <person name="Gujja S."/>
            <person name="Hansen M."/>
            <person name="Howarth C."/>
            <person name="Imamovic A."/>
            <person name="Larimer J."/>
            <person name="McCowan C."/>
            <person name="Montmayeur A."/>
            <person name="Murphy C."/>
            <person name="Neiman D."/>
            <person name="Pearson M."/>
            <person name="Priest M."/>
            <person name="Roberts A."/>
            <person name="Saif S."/>
            <person name="Shea T."/>
            <person name="Sisk P."/>
            <person name="Sykes S."/>
            <person name="Wortman J."/>
            <person name="Nusbaum C."/>
            <person name="Birren B."/>
        </authorList>
    </citation>
    <scope>NUCLEOTIDE SEQUENCE [LARGE SCALE GENOMIC DNA]</scope>
    <source>
        <strain evidence="5">race PST-78</strain>
    </source>
</reference>
<feature type="region of interest" description="Disordered" evidence="2">
    <location>
        <begin position="1"/>
        <end position="23"/>
    </location>
</feature>
<gene>
    <name evidence="4" type="ORF">PSTG_05032</name>
</gene>
<feature type="compositionally biased region" description="Polar residues" evidence="2">
    <location>
        <begin position="1"/>
        <end position="11"/>
    </location>
</feature>